<feature type="compositionally biased region" description="Basic and acidic residues" evidence="9">
    <location>
        <begin position="1905"/>
        <end position="1936"/>
    </location>
</feature>
<feature type="compositionally biased region" description="Basic and acidic residues" evidence="9">
    <location>
        <begin position="396"/>
        <end position="418"/>
    </location>
</feature>
<dbReference type="PANTHER" id="PTHR45797">
    <property type="entry name" value="RAD54-LIKE"/>
    <property type="match status" value="1"/>
</dbReference>
<feature type="region of interest" description="Disordered" evidence="9">
    <location>
        <begin position="3318"/>
        <end position="3381"/>
    </location>
</feature>
<feature type="region of interest" description="Disordered" evidence="9">
    <location>
        <begin position="3191"/>
        <end position="3213"/>
    </location>
</feature>
<evidence type="ECO:0000256" key="8">
    <source>
        <dbReference type="ARBA" id="ARBA00023242"/>
    </source>
</evidence>
<feature type="region of interest" description="Disordered" evidence="9">
    <location>
        <begin position="1435"/>
        <end position="1548"/>
    </location>
</feature>
<name>A0A2A4JPP9_HELVI</name>
<feature type="compositionally biased region" description="Basic and acidic residues" evidence="9">
    <location>
        <begin position="579"/>
        <end position="600"/>
    </location>
</feature>
<feature type="compositionally biased region" description="Polar residues" evidence="9">
    <location>
        <begin position="3097"/>
        <end position="3106"/>
    </location>
</feature>
<feature type="region of interest" description="Disordered" evidence="9">
    <location>
        <begin position="538"/>
        <end position="628"/>
    </location>
</feature>
<feature type="region of interest" description="Disordered" evidence="9">
    <location>
        <begin position="1807"/>
        <end position="1844"/>
    </location>
</feature>
<feature type="compositionally biased region" description="Basic and acidic residues" evidence="9">
    <location>
        <begin position="346"/>
        <end position="359"/>
    </location>
</feature>
<dbReference type="Pfam" id="PF00176">
    <property type="entry name" value="SNF2-rel_dom"/>
    <property type="match status" value="1"/>
</dbReference>
<feature type="compositionally biased region" description="Acidic residues" evidence="9">
    <location>
        <begin position="542"/>
        <end position="557"/>
    </location>
</feature>
<dbReference type="SMART" id="SM00384">
    <property type="entry name" value="AT_hook"/>
    <property type="match status" value="5"/>
</dbReference>
<evidence type="ECO:0000313" key="12">
    <source>
        <dbReference type="EMBL" id="PCG74027.1"/>
    </source>
</evidence>
<dbReference type="GO" id="GO:0005524">
    <property type="term" value="F:ATP binding"/>
    <property type="evidence" value="ECO:0007669"/>
    <property type="project" value="UniProtKB-KW"/>
</dbReference>
<feature type="compositionally biased region" description="Basic residues" evidence="9">
    <location>
        <begin position="381"/>
        <end position="395"/>
    </location>
</feature>
<keyword evidence="3" id="KW-0547">Nucleotide-binding</keyword>
<dbReference type="Pfam" id="PF00271">
    <property type="entry name" value="Helicase_C"/>
    <property type="match status" value="1"/>
</dbReference>
<feature type="compositionally biased region" description="Polar residues" evidence="9">
    <location>
        <begin position="126"/>
        <end position="137"/>
    </location>
</feature>
<evidence type="ECO:0000256" key="7">
    <source>
        <dbReference type="ARBA" id="ARBA00023125"/>
    </source>
</evidence>
<feature type="compositionally biased region" description="Polar residues" evidence="9">
    <location>
        <begin position="148"/>
        <end position="164"/>
    </location>
</feature>
<dbReference type="GO" id="GO:0003677">
    <property type="term" value="F:DNA binding"/>
    <property type="evidence" value="ECO:0007669"/>
    <property type="project" value="UniProtKB-KW"/>
</dbReference>
<feature type="compositionally biased region" description="Basic and acidic residues" evidence="9">
    <location>
        <begin position="2204"/>
        <end position="2217"/>
    </location>
</feature>
<feature type="compositionally biased region" description="Polar residues" evidence="9">
    <location>
        <begin position="4169"/>
        <end position="4178"/>
    </location>
</feature>
<protein>
    <submittedName>
        <fullName evidence="12">Uncharacterized protein</fullName>
    </submittedName>
</protein>
<feature type="compositionally biased region" description="Low complexity" evidence="9">
    <location>
        <begin position="1531"/>
        <end position="1540"/>
    </location>
</feature>
<feature type="compositionally biased region" description="Basic and acidic residues" evidence="9">
    <location>
        <begin position="4181"/>
        <end position="4191"/>
    </location>
</feature>
<keyword evidence="7" id="KW-0238">DNA-binding</keyword>
<keyword evidence="4" id="KW-0378">Hydrolase</keyword>
<feature type="compositionally biased region" description="Polar residues" evidence="9">
    <location>
        <begin position="99"/>
        <end position="108"/>
    </location>
</feature>
<feature type="compositionally biased region" description="Polar residues" evidence="9">
    <location>
        <begin position="4099"/>
        <end position="4114"/>
    </location>
</feature>
<feature type="compositionally biased region" description="Basic and acidic residues" evidence="9">
    <location>
        <begin position="1497"/>
        <end position="1507"/>
    </location>
</feature>
<keyword evidence="6" id="KW-0067">ATP-binding</keyword>
<feature type="compositionally biased region" description="Basic and acidic residues" evidence="9">
    <location>
        <begin position="3082"/>
        <end position="3091"/>
    </location>
</feature>
<feature type="compositionally biased region" description="Low complexity" evidence="9">
    <location>
        <begin position="3865"/>
        <end position="3875"/>
    </location>
</feature>
<feature type="compositionally biased region" description="Acidic residues" evidence="9">
    <location>
        <begin position="2076"/>
        <end position="2086"/>
    </location>
</feature>
<dbReference type="GO" id="GO:0016887">
    <property type="term" value="F:ATP hydrolysis activity"/>
    <property type="evidence" value="ECO:0007669"/>
    <property type="project" value="InterPro"/>
</dbReference>
<feature type="compositionally biased region" description="Basic and acidic residues" evidence="9">
    <location>
        <begin position="1467"/>
        <end position="1484"/>
    </location>
</feature>
<feature type="region of interest" description="Disordered" evidence="9">
    <location>
        <begin position="1878"/>
        <end position="1952"/>
    </location>
</feature>
<feature type="compositionally biased region" description="Basic residues" evidence="9">
    <location>
        <begin position="2262"/>
        <end position="2273"/>
    </location>
</feature>
<dbReference type="PROSITE" id="PS51194">
    <property type="entry name" value="HELICASE_CTER"/>
    <property type="match status" value="1"/>
</dbReference>
<evidence type="ECO:0000256" key="3">
    <source>
        <dbReference type="ARBA" id="ARBA00022741"/>
    </source>
</evidence>
<feature type="region of interest" description="Disordered" evidence="9">
    <location>
        <begin position="3243"/>
        <end position="3281"/>
    </location>
</feature>
<sequence length="4263" mass="475717">MTENIDSEANNLCIPEDAFEQFQAESMYQEEAYIILPEVASTTPKEPDPGELSHISYDNEVVVTTENEVNSTVNDNTVDMDTGIEQKTLVDSRLETTASLDDQANNLDQESESQKVSGRGRKTKHVTGTDNITSNNCILLGSVENRNDSPVNTEQESPVISSTLPRKRGRKPKVKTDLPESIIQKVNSNTSNTSFSSDPENSDILPSDVKRRRGRPRKVSLPTDRDFSSELSGSDNNRLDDLTTPRKRGRPKKPRVEVNIDNQIKSDKRESIDIPSNDLISLEDLNGTNPIKSDSTDTQQHNFNKRKHDIDSETKIFSDHSGGFSENDDLDNISLSNLKSLPDSSKSVHNDLDEGRSLENNEDLNSTNKSIDNIPVNAGKPNKKMKQTKKGRGKSKKDNQDMSVLDHTKTKTNSDHVDTSTQNNEIYLTKSDDDGTEELSLSTLKSIQGNFNNSENNNTAEVSTTEDKVTIVLTLESSGEVNTPPKRNSKMPVMSDFEYNVDSVIDKEITETEVNVDNDLLVEDTSKRPVRRKVPKLRYDEGSDEDPFANVELSDDDEPRRRKGNRYYSDDEYIPGRRGNKDIESTDTEAEHELIDETFNKQRKKKLRKKSDTQSPRKKGTGSQPIMDVESDDVEICVKPAVIAANADSQSHPSKLWGASNEFENFLAKKIQGTNLQIKKVSAKEPTENKIEIPVIDSVAKKNVETSSQTNIIKTASTGVQTSPPYDIPMKDNVTLTPAQSEKACFFLNSIVKTTSELGTLMTQKSEDFIKKKINTTNVTDTMKMDYCVRKSFLLFKLAKHNLIQMEEDLAKQYEAFLESNNLSACRAVPNVIVPSAKPANSDSDCEIVEEPIKSSPAPKPKEKPKFNPKTVFLNKELSIKIAKKQPSDNKKIEIKGRHTVWINDTVMVKKVKPTQSFLAQDSRNKKPPDNKITTKMVSDFFENYYRQKAISICAPYTTTDWLRVGTECVCNYFVVKPVQFDNNVTYSESGGVSSARNTSTSEINPASKQISNQTLKCPETLLKLCFRVVKNRMLDKRHVKEVCQKVQNDITDERNQPVTLFRLCLRVMTGRAANTTEWSPTPTEMTTPSDVITVLPLRTLCHQRIVQLLSKSDKKESRPEHSDFEVTRCSTEKSNNFIPVCSSTYLTPPIKIRKEIKSLFSLCVELIQQTQHELYPVRISTPNSLKSCAFEKVKQLLYGDLKDPLTDTNQFNVNVDSDGIIIEGLTINSVNTLSEEAFLNLEQSHVNNQDSPDYVDEFDNEDNYEPEFNETDYEVEHDINWASQLQMQELRSCVTIDNSDAIEEEPASHVTHIKIEPLDDLPENIEDLVHVKIEPGPVPDEMTIIPNVKPEAVEQMGPEPVLRRSNSNSYDVDAFESFVSSNKLMHELHKGDMYTQSGQRIRRQHEPDYEEDDMSMSLLVPQTYEPLTIETAKGSLMESSSDEDTSKNKKAAGKKKPDKRSKGKQNKVDPKTINKETTKEKPNNEVANLTRRMKDRIRQEEKKDDSTDSETENLPLRLRRRKEQEKAKAAKTGKATESEIQCNNVDSTDQVEDDVGRFTGFTAIDQNEISTYHKYMQYVYDKIIPQKENKIPKAGQADNDKNIPEAPLISDEPVELLECVPTMPVFDSIEDEEQSLKKSKSKVKLKKDVIAKKDVKKEEISNKEDKVVKPKFIDRHGWHCYPVNTGDEKLYQNSCIALEKLPESFVQTYFVYQGITTKNHRDQEIDRLTNLSSLNRSVQLSKSKAKSKRDGPGERSSEVGSRSSSPTYSDNYNELEASDDEGANIDDEVAPPVALRNSENTLAKNLLMGDNDSDSDVPIKVKQEVSDEAYGSKTKSGRSKKKEAAIVPDAANLMLTADKMMNKELTLLHAPVVVDDVNETPTKGPVTRNRQKSGSKHPPSTSKVKNEEDSSSEEEKQWVTTKEKLLKRMSKKDQSSIEDEEQSLKKSKSKVKLKKDVIAKKDVKKEEISNKEDKVVKPKFIDRHGDEKLYQNSCIALEKLPESFVQTYFVYQGITTKNHRDQEIDRLTNLSSLNRSVQLSKSKAKSKRDGPGERSSEVGSRSSSPTYSDNYNELEASDDEGANIDDEVAPPVALRNSENTLAKNLLMGDNDSDSDVPIKVKQEVSDEAYGSKTKSGRSKKKEAAIVPDAANLMLTADKMMNKELTLLHAPVVVDDVNETPTKGPVTRNRQKSGSKHPPSTSKVKNEEDSSSEEEKQWVTTKEKLLKRMSKKDQSSLDDAKRAKLVSEFIERRGGLPDSHMRSRSTRPRRSAKKFLERQKQLGILSRELFGESSESMYMLKRSQAQGSLYKGRRNIRKVIDKKSLARSTVVANMEEFERKRRLNAKQTRLRELLGCEEGVNVLVINDEVCLEYDFEENRPVVTVHPFFTKVMKAHQYEGVKFMWDACFESLAEIEAGRPGGGCILAHCMGLGKTLQVLALLHTVLTHPGVNMQRVLVCCPLSTVLNWVDEIHKWIGPVTNQIKVFELSKLKKTYERAYQLEDWYNGGGIFIIGYELFRSLSTLDPYLDDVRPTIVNKIRTALLDPGPDIVVCDEGHLLKNDCSVLAVAMSRVVTKRRIILTGTPMQNNLREYYCMVNFVKPNLLGTYSEYSNRFENPIMNGQHRDSREEDIKLMKARTHILHKVLEGCLQRQEASVLYPYLPKKHEYTVFINLTPCQWDLYKHYLRNYGKQSKQSILKDFHILQKIWSHPQVLHNFQTKARDRDEKSKLKAEKLEDDLANEDLEEIKPNAAEDLWWLEYMDGGKMLETIDSSNKFVVVFRILDECIALGDKVLIFSTSLFCLDALEYFLKKIKNWSLGDEYFRLDGSVPAEVRQKWCREFNADNNYKTKLFLVSTRAGCLGLNMTASNRVIIMDTSWNPAHDIQSIFRVYRFGQKKDCYIYRLVAMGTMEQKIYERSVTKQAVACRVVDEQQIDRHYNMAELTELYKYDEGGSCVAGGVAAGVRDVALLRVARHAALHAVHEHDSLLRGSAEQGLPEHERNAAWMQFQQEHHTKQYENKLIKDIPNIAVKRGSDDLKQTPPGVEVKTEDTSADYSPNEPKSKKGKKSTIVKCCIPIQDCKKETRGRPRKNADAAALPSTSKQNTEKPNAAQDEEEEVMVEKITEILLKYNFQGQRARNDISTLVAKVRSIVQRGYVDAEDMNDDLTTSIAKVLLPQQVPLHKATNIMCESINNSSASPPARTDTTAGPGPRAKRKAAIAAGKCIDSIAQDVVINLVDDDNIDRDSDFEPESEYSQNAATTSKGKKKSKNSSPSPPFDVDEKTLSADESHFGPENKVVANVDNFSSVFKTTLNVEREDKITSVPKPTPTVGRTKPKDRKIKNLKKSEKKLEEPTINEPVASEPTRDNSSILLSDDDDPTPMLTTTEEFLDEENPAEKPVAKPIDDEVVPLPISLLKNQNFINIVSHTYLVGNPMLDEDAATLAAQYSTLKALREAEQTGKDVCSGPIYDIAVKVIGKEVLKKMHSGNPIAASASAKDAAVSIQMKQQMIATQKTFEETAKSSKLREEMIKEKLAMQTAASAATTPSKPPAVTTDTVVPVGLIKSSSYMVSSPSVSPAREPHEECILPNDDNDFIISDATPLSPPPLAPISAAPSDRKPVILKNILCKSKKTTEMPFKVTVSNSSGSISQSSSGTPPKIIIRNYKPPVVVSQPNKAADTEHSAAPALVPERILPGDATICLDSDEEDAAPAAPVPVSLTSARGVALPLAPAPPPQLSPAPQLVAASLPQMFAAPPIVVSSLPQMNSTAPQFIATLPQMSAAPLQMVTSLPQMSAAPSQVVAAMPQLSAAPTHSLQPPAQQLILRQISGPSGTPPKYVLIAADSLPLPVYPKDNKPTTNRSLLTPVQSAPAPAPYSSPKDPGKPAPAKQNKESINLSKTTKCRPGDIIRISKTGAIEIINKDQQADKPIPIAPKLKPSPVALPKKTNQIVVDATSIDLTNSTTGAAPKTTVQNSPNTASIDLTHSILDTPFSIIPNPRTFPSTDPGISRQKVDSSKNKNPNTLVDTRKSRQSSSSSSSSSSRAASPDNPLSILKNVIHIKAADYPDKPSRPGPTKQQKPNAVNARKPKTSNIHVEHVVAADSKSTAGQSASTSQLKLTQVPKDRVPKHMSEAVEKKLKKEMLMKKIMPLLSKDKTNNTKLGQRNVFSFDNFLSTSKQPNTASKSTDKKSTDRKSNAKVSESKAGTSRSETVDLTNIISGTTVKPKSDVKKRQSTSTDVTPVKKKKPEPMTLKDFDFDDIDDIIELE</sequence>
<dbReference type="SMART" id="SM00490">
    <property type="entry name" value="HELICc"/>
    <property type="match status" value="1"/>
</dbReference>
<feature type="compositionally biased region" description="Polar residues" evidence="9">
    <location>
        <begin position="3191"/>
        <end position="3205"/>
    </location>
</feature>
<feature type="compositionally biased region" description="Acidic residues" evidence="9">
    <location>
        <begin position="1777"/>
        <end position="1787"/>
    </location>
</feature>
<gene>
    <name evidence="12" type="ORF">B5V51_13981</name>
</gene>
<dbReference type="GO" id="GO:0005634">
    <property type="term" value="C:nucleus"/>
    <property type="evidence" value="ECO:0007669"/>
    <property type="project" value="UniProtKB-SubCell"/>
</dbReference>
<feature type="region of interest" description="Disordered" evidence="9">
    <location>
        <begin position="2036"/>
        <end position="2086"/>
    </location>
</feature>
<comment type="similarity">
    <text evidence="2">Belongs to the SNF2/RAD54 helicase family.</text>
</comment>
<feature type="region of interest" description="Disordered" evidence="9">
    <location>
        <begin position="2177"/>
        <end position="2217"/>
    </location>
</feature>
<feature type="region of interest" description="Disordered" evidence="9">
    <location>
        <begin position="2254"/>
        <end position="2273"/>
    </location>
</feature>
<feature type="region of interest" description="Disordered" evidence="9">
    <location>
        <begin position="3848"/>
        <end position="3889"/>
    </location>
</feature>
<dbReference type="PANTHER" id="PTHR45797:SF3">
    <property type="entry name" value="TRANSCRIPTIONAL REGULATOR ATRX HOMOLOG"/>
    <property type="match status" value="1"/>
</dbReference>
<feature type="region of interest" description="Disordered" evidence="9">
    <location>
        <begin position="99"/>
        <end position="272"/>
    </location>
</feature>
<dbReference type="InterPro" id="IPR017956">
    <property type="entry name" value="AT_hook_DNA-bd_motif"/>
</dbReference>
<keyword evidence="8" id="KW-0539">Nucleus</keyword>
<dbReference type="InterPro" id="IPR027417">
    <property type="entry name" value="P-loop_NTPase"/>
</dbReference>
<feature type="compositionally biased region" description="Basic residues" evidence="9">
    <location>
        <begin position="1449"/>
        <end position="1466"/>
    </location>
</feature>
<dbReference type="Gene3D" id="3.40.50.300">
    <property type="entry name" value="P-loop containing nucleotide triphosphate hydrolases"/>
    <property type="match status" value="1"/>
</dbReference>
<dbReference type="CDD" id="cd18793">
    <property type="entry name" value="SF2_C_SNF"/>
    <property type="match status" value="1"/>
</dbReference>
<feature type="compositionally biased region" description="Polar residues" evidence="9">
    <location>
        <begin position="4193"/>
        <end position="4220"/>
    </location>
</feature>
<evidence type="ECO:0000256" key="2">
    <source>
        <dbReference type="ARBA" id="ARBA00007025"/>
    </source>
</evidence>
<dbReference type="EMBL" id="NWSH01000823">
    <property type="protein sequence ID" value="PCG74027.1"/>
    <property type="molecule type" value="Genomic_DNA"/>
</dbReference>
<feature type="compositionally biased region" description="Low complexity" evidence="9">
    <location>
        <begin position="187"/>
        <end position="197"/>
    </location>
</feature>
<keyword evidence="5" id="KW-0347">Helicase</keyword>
<evidence type="ECO:0000256" key="5">
    <source>
        <dbReference type="ARBA" id="ARBA00022806"/>
    </source>
</evidence>
<reference evidence="12" key="1">
    <citation type="submission" date="2017-09" db="EMBL/GenBank/DDBJ databases">
        <title>Contemporary evolution of a Lepidopteran species, Heliothis virescens, in response to modern agricultural practices.</title>
        <authorList>
            <person name="Fritz M.L."/>
            <person name="Deyonke A.M."/>
            <person name="Papanicolaou A."/>
            <person name="Micinski S."/>
            <person name="Westbrook J."/>
            <person name="Gould F."/>
        </authorList>
    </citation>
    <scope>NUCLEOTIDE SEQUENCE [LARGE SCALE GENOMIC DNA]</scope>
    <source>
        <strain evidence="12">HvINT-</strain>
        <tissue evidence="12">Whole body</tissue>
    </source>
</reference>
<evidence type="ECO:0000259" key="11">
    <source>
        <dbReference type="PROSITE" id="PS51194"/>
    </source>
</evidence>
<evidence type="ECO:0000256" key="9">
    <source>
        <dbReference type="SAM" id="MobiDB-lite"/>
    </source>
</evidence>
<dbReference type="InterPro" id="IPR049730">
    <property type="entry name" value="SNF2/RAD54-like_C"/>
</dbReference>
<feature type="compositionally biased region" description="Basic and acidic residues" evidence="9">
    <location>
        <begin position="2048"/>
        <end position="2057"/>
    </location>
</feature>
<feature type="region of interest" description="Disordered" evidence="9">
    <location>
        <begin position="285"/>
        <end position="309"/>
    </location>
</feature>
<dbReference type="SUPFAM" id="SSF52540">
    <property type="entry name" value="P-loop containing nucleoside triphosphate hydrolases"/>
    <property type="match status" value="2"/>
</dbReference>
<feature type="compositionally biased region" description="Low complexity" evidence="9">
    <location>
        <begin position="4028"/>
        <end position="4042"/>
    </location>
</feature>
<feature type="region of interest" description="Disordered" evidence="9">
    <location>
        <begin position="1396"/>
        <end position="1417"/>
    </location>
</feature>
<feature type="compositionally biased region" description="Polar residues" evidence="9">
    <location>
        <begin position="286"/>
        <end position="302"/>
    </location>
</feature>
<dbReference type="Gene3D" id="3.40.50.10810">
    <property type="entry name" value="Tandem AAA-ATPase domain"/>
    <property type="match status" value="1"/>
</dbReference>
<evidence type="ECO:0000259" key="10">
    <source>
        <dbReference type="PROSITE" id="PS51192"/>
    </source>
</evidence>
<evidence type="ECO:0000256" key="1">
    <source>
        <dbReference type="ARBA" id="ARBA00004123"/>
    </source>
</evidence>
<feature type="compositionally biased region" description="Polar residues" evidence="9">
    <location>
        <begin position="3853"/>
        <end position="3864"/>
    </location>
</feature>
<dbReference type="InterPro" id="IPR044574">
    <property type="entry name" value="ARIP4-like"/>
</dbReference>
<dbReference type="InterPro" id="IPR038718">
    <property type="entry name" value="SNF2-like_sf"/>
</dbReference>
<feature type="region of interest" description="Disordered" evidence="9">
    <location>
        <begin position="2106"/>
        <end position="2143"/>
    </location>
</feature>
<dbReference type="InterPro" id="IPR001650">
    <property type="entry name" value="Helicase_C-like"/>
</dbReference>
<dbReference type="SMART" id="SM00487">
    <property type="entry name" value="DEXDc"/>
    <property type="match status" value="1"/>
</dbReference>
<feature type="compositionally biased region" description="Basic and acidic residues" evidence="9">
    <location>
        <begin position="254"/>
        <end position="272"/>
    </location>
</feature>
<feature type="region of interest" description="Disordered" evidence="9">
    <location>
        <begin position="1737"/>
        <end position="1787"/>
    </location>
</feature>
<feature type="compositionally biased region" description="Basic and acidic residues" evidence="9">
    <location>
        <begin position="1749"/>
        <end position="1758"/>
    </location>
</feature>
<feature type="region of interest" description="Disordered" evidence="9">
    <location>
        <begin position="3031"/>
        <end position="3067"/>
    </location>
</feature>
<evidence type="ECO:0000256" key="4">
    <source>
        <dbReference type="ARBA" id="ARBA00022801"/>
    </source>
</evidence>
<feature type="domain" description="Helicase C-terminal" evidence="11">
    <location>
        <begin position="2780"/>
        <end position="2934"/>
    </location>
</feature>
<dbReference type="InterPro" id="IPR014001">
    <property type="entry name" value="Helicase_ATP-bd"/>
</dbReference>
<feature type="compositionally biased region" description="Basic residues" evidence="9">
    <location>
        <begin position="3332"/>
        <end position="3342"/>
    </location>
</feature>
<dbReference type="InterPro" id="IPR000330">
    <property type="entry name" value="SNF2_N"/>
</dbReference>
<feature type="region of interest" description="Disordered" evidence="9">
    <location>
        <begin position="4169"/>
        <end position="4249"/>
    </location>
</feature>
<feature type="domain" description="Helicase ATP-binding" evidence="10">
    <location>
        <begin position="2414"/>
        <end position="2602"/>
    </location>
</feature>
<proteinExistence type="inferred from homology"/>
<comment type="caution">
    <text evidence="12">The sequence shown here is derived from an EMBL/GenBank/DDBJ whole genome shotgun (WGS) entry which is preliminary data.</text>
</comment>
<accession>A0A2A4JPP9</accession>
<feature type="region of interest" description="Disordered" evidence="9">
    <location>
        <begin position="338"/>
        <end position="419"/>
    </location>
</feature>
<feature type="region of interest" description="Disordered" evidence="9">
    <location>
        <begin position="4060"/>
        <end position="4124"/>
    </location>
</feature>
<feature type="region of interest" description="Disordered" evidence="9">
    <location>
        <begin position="3989"/>
        <end position="4046"/>
    </location>
</feature>
<dbReference type="GO" id="GO:0004386">
    <property type="term" value="F:helicase activity"/>
    <property type="evidence" value="ECO:0007669"/>
    <property type="project" value="UniProtKB-KW"/>
</dbReference>
<evidence type="ECO:0000256" key="6">
    <source>
        <dbReference type="ARBA" id="ARBA00022840"/>
    </source>
</evidence>
<comment type="subcellular location">
    <subcellularLocation>
        <location evidence="1">Nucleus</location>
    </subcellularLocation>
</comment>
<dbReference type="PROSITE" id="PS51192">
    <property type="entry name" value="HELICASE_ATP_BIND_1"/>
    <property type="match status" value="1"/>
</dbReference>
<organism evidence="12">
    <name type="scientific">Heliothis virescens</name>
    <name type="common">Tobacco budworm moth</name>
    <dbReference type="NCBI Taxonomy" id="7102"/>
    <lineage>
        <taxon>Eukaryota</taxon>
        <taxon>Metazoa</taxon>
        <taxon>Ecdysozoa</taxon>
        <taxon>Arthropoda</taxon>
        <taxon>Hexapoda</taxon>
        <taxon>Insecta</taxon>
        <taxon>Pterygota</taxon>
        <taxon>Neoptera</taxon>
        <taxon>Endopterygota</taxon>
        <taxon>Lepidoptera</taxon>
        <taxon>Glossata</taxon>
        <taxon>Ditrysia</taxon>
        <taxon>Noctuoidea</taxon>
        <taxon>Noctuidae</taxon>
        <taxon>Heliothinae</taxon>
        <taxon>Heliothis</taxon>
    </lineage>
</organism>
<feature type="region of interest" description="Disordered" evidence="9">
    <location>
        <begin position="3082"/>
        <end position="3115"/>
    </location>
</feature>